<dbReference type="InterPro" id="IPR016191">
    <property type="entry name" value="Ribonuclease/ribotoxin"/>
</dbReference>
<dbReference type="GO" id="GO:0004521">
    <property type="term" value="F:RNA endonuclease activity"/>
    <property type="evidence" value="ECO:0007669"/>
    <property type="project" value="InterPro"/>
</dbReference>
<evidence type="ECO:0000256" key="2">
    <source>
        <dbReference type="ARBA" id="ARBA00022801"/>
    </source>
</evidence>
<keyword evidence="2" id="KW-0378">Hydrolase</keyword>
<keyword evidence="3" id="KW-0732">Signal</keyword>
<name>A0A4R5B9P3_9PSEU</name>
<sequence>MMKSVQILLAALLAVAGLVGFQSSAFSAAPAPAAVVAQAECGDTTGFDQVPLSSLPPEAAETVELIKAGGPFPYPEDGQTFGNREGLLPDCADGYYKEYTVETPGSDDRGARRFVVGEAGEFFWTQDHYETFALTDINA</sequence>
<organism evidence="4 5">
    <name type="scientific">Saccharopolyspora karakumensis</name>
    <dbReference type="NCBI Taxonomy" id="2530386"/>
    <lineage>
        <taxon>Bacteria</taxon>
        <taxon>Bacillati</taxon>
        <taxon>Actinomycetota</taxon>
        <taxon>Actinomycetes</taxon>
        <taxon>Pseudonocardiales</taxon>
        <taxon>Pseudonocardiaceae</taxon>
        <taxon>Saccharopolyspora</taxon>
    </lineage>
</organism>
<dbReference type="Proteomes" id="UP000294723">
    <property type="component" value="Unassembled WGS sequence"/>
</dbReference>
<protein>
    <submittedName>
        <fullName evidence="4">Ribonuclease</fullName>
    </submittedName>
</protein>
<reference evidence="4 5" key="1">
    <citation type="submission" date="2019-03" db="EMBL/GenBank/DDBJ databases">
        <title>Draft genome sequences of novel Actinobacteria.</title>
        <authorList>
            <person name="Sahin N."/>
            <person name="Ay H."/>
            <person name="Saygin H."/>
        </authorList>
    </citation>
    <scope>NUCLEOTIDE SEQUENCE [LARGE SCALE GENOMIC DNA]</scope>
    <source>
        <strain evidence="4 5">5K548</strain>
    </source>
</reference>
<feature type="signal peptide" evidence="3">
    <location>
        <begin position="1"/>
        <end position="27"/>
    </location>
</feature>
<dbReference type="SUPFAM" id="SSF53933">
    <property type="entry name" value="Microbial ribonucleases"/>
    <property type="match status" value="1"/>
</dbReference>
<keyword evidence="1" id="KW-0540">Nuclease</keyword>
<dbReference type="RefSeq" id="WP_132685781.1">
    <property type="nucleotide sequence ID" value="NZ_SMLA01000057.1"/>
</dbReference>
<dbReference type="EMBL" id="SMLA01000057">
    <property type="protein sequence ID" value="TDD83088.1"/>
    <property type="molecule type" value="Genomic_DNA"/>
</dbReference>
<dbReference type="GO" id="GO:0003723">
    <property type="term" value="F:RNA binding"/>
    <property type="evidence" value="ECO:0007669"/>
    <property type="project" value="InterPro"/>
</dbReference>
<dbReference type="GO" id="GO:0016787">
    <property type="term" value="F:hydrolase activity"/>
    <property type="evidence" value="ECO:0007669"/>
    <property type="project" value="UniProtKB-KW"/>
</dbReference>
<accession>A0A4R5B9P3</accession>
<evidence type="ECO:0000313" key="4">
    <source>
        <dbReference type="EMBL" id="TDD83088.1"/>
    </source>
</evidence>
<dbReference type="AlphaFoldDB" id="A0A4R5B9P3"/>
<feature type="chain" id="PRO_5021020705" evidence="3">
    <location>
        <begin position="28"/>
        <end position="139"/>
    </location>
</feature>
<gene>
    <name evidence="4" type="ORF">E1202_26040</name>
</gene>
<keyword evidence="5" id="KW-1185">Reference proteome</keyword>
<proteinExistence type="predicted"/>
<dbReference type="Pfam" id="PF00545">
    <property type="entry name" value="Ribonuclease"/>
    <property type="match status" value="1"/>
</dbReference>
<evidence type="ECO:0000313" key="5">
    <source>
        <dbReference type="Proteomes" id="UP000294723"/>
    </source>
</evidence>
<dbReference type="Gene3D" id="3.10.450.30">
    <property type="entry name" value="Microbial ribonucleases"/>
    <property type="match status" value="1"/>
</dbReference>
<dbReference type="InterPro" id="IPR000026">
    <property type="entry name" value="N1-like"/>
</dbReference>
<comment type="caution">
    <text evidence="4">The sequence shown here is derived from an EMBL/GenBank/DDBJ whole genome shotgun (WGS) entry which is preliminary data.</text>
</comment>
<evidence type="ECO:0000256" key="3">
    <source>
        <dbReference type="SAM" id="SignalP"/>
    </source>
</evidence>
<evidence type="ECO:0000256" key="1">
    <source>
        <dbReference type="ARBA" id="ARBA00022722"/>
    </source>
</evidence>